<proteinExistence type="inferred from homology"/>
<evidence type="ECO:0000256" key="5">
    <source>
        <dbReference type="ARBA" id="ARBA00022741"/>
    </source>
</evidence>
<dbReference type="PANTHER" id="PTHR30042">
    <property type="entry name" value="POTASSIUM-TRANSPORTING ATPASE C CHAIN"/>
    <property type="match status" value="1"/>
</dbReference>
<name>A0ABY7HKF4_9GAMM</name>
<evidence type="ECO:0000256" key="1">
    <source>
        <dbReference type="ARBA" id="ARBA00022448"/>
    </source>
</evidence>
<evidence type="ECO:0000256" key="7">
    <source>
        <dbReference type="ARBA" id="ARBA00022958"/>
    </source>
</evidence>
<keyword evidence="9 11" id="KW-0406">Ion transport</keyword>
<evidence type="ECO:0000256" key="11">
    <source>
        <dbReference type="HAMAP-Rule" id="MF_00276"/>
    </source>
</evidence>
<gene>
    <name evidence="11 12" type="primary">kdpC</name>
    <name evidence="12" type="ORF">O1V66_12235</name>
</gene>
<evidence type="ECO:0000256" key="10">
    <source>
        <dbReference type="ARBA" id="ARBA00023136"/>
    </source>
</evidence>
<keyword evidence="10 11" id="KW-0472">Membrane</keyword>
<keyword evidence="8 11" id="KW-1133">Transmembrane helix</keyword>
<comment type="function">
    <text evidence="11">Part of the high-affinity ATP-driven potassium transport (or Kdp) system, which catalyzes the hydrolysis of ATP coupled with the electrogenic transport of potassium into the cytoplasm. This subunit acts as a catalytic chaperone that increases the ATP-binding affinity of the ATP-hydrolyzing subunit KdpB by the formation of a transient KdpB/KdpC/ATP ternary complex.</text>
</comment>
<evidence type="ECO:0000256" key="8">
    <source>
        <dbReference type="ARBA" id="ARBA00022989"/>
    </source>
</evidence>
<dbReference type="HAMAP" id="MF_00276">
    <property type="entry name" value="KdpC"/>
    <property type="match status" value="1"/>
</dbReference>
<keyword evidence="5 11" id="KW-0547">Nucleotide-binding</keyword>
<evidence type="ECO:0000313" key="13">
    <source>
        <dbReference type="Proteomes" id="UP001164712"/>
    </source>
</evidence>
<protein>
    <recommendedName>
        <fullName evidence="11">Potassium-transporting ATPase KdpC subunit</fullName>
    </recommendedName>
    <alternativeName>
        <fullName evidence="11">ATP phosphohydrolase [potassium-transporting] C chain</fullName>
    </alternativeName>
    <alternativeName>
        <fullName evidence="11">Potassium-binding and translocating subunit C</fullName>
    </alternativeName>
    <alternativeName>
        <fullName evidence="11">Potassium-translocating ATPase C chain</fullName>
    </alternativeName>
</protein>
<dbReference type="PANTHER" id="PTHR30042:SF2">
    <property type="entry name" value="POTASSIUM-TRANSPORTING ATPASE KDPC SUBUNIT"/>
    <property type="match status" value="1"/>
</dbReference>
<evidence type="ECO:0000256" key="2">
    <source>
        <dbReference type="ARBA" id="ARBA00022475"/>
    </source>
</evidence>
<evidence type="ECO:0000313" key="12">
    <source>
        <dbReference type="EMBL" id="WAS99853.1"/>
    </source>
</evidence>
<dbReference type="RefSeq" id="WP_045046182.1">
    <property type="nucleotide sequence ID" value="NZ_CP114058.1"/>
</dbReference>
<keyword evidence="13" id="KW-1185">Reference proteome</keyword>
<sequence>MNMLSRHPYLRPSLTLLLVFTLITGLAYPLLTTGLSTLLFRTQAQGSLIELDGKPVGSALIGQGFSRPDYFWGRPSATADSAYNAMASAGSNLAVSNPALDKLIAQRVAALRAANPQSALPIPVDLLTASGSGLDPQISVAAARWQLPRIASARKLSAERVEQLIRDNTSAPLAGFTGQPVVNVLTLNLALDRATHN</sequence>
<organism evidence="12 13">
    <name type="scientific">Rouxiella chamberiensis</name>
    <dbReference type="NCBI Taxonomy" id="1513468"/>
    <lineage>
        <taxon>Bacteria</taxon>
        <taxon>Pseudomonadati</taxon>
        <taxon>Pseudomonadota</taxon>
        <taxon>Gammaproteobacteria</taxon>
        <taxon>Enterobacterales</taxon>
        <taxon>Yersiniaceae</taxon>
        <taxon>Rouxiella</taxon>
    </lineage>
</organism>
<dbReference type="NCBIfam" id="TIGR00681">
    <property type="entry name" value="kdpC"/>
    <property type="match status" value="1"/>
</dbReference>
<keyword evidence="7 11" id="KW-0630">Potassium</keyword>
<dbReference type="Proteomes" id="UP001164712">
    <property type="component" value="Chromosome"/>
</dbReference>
<evidence type="ECO:0000256" key="9">
    <source>
        <dbReference type="ARBA" id="ARBA00023065"/>
    </source>
</evidence>
<evidence type="ECO:0000256" key="4">
    <source>
        <dbReference type="ARBA" id="ARBA00022692"/>
    </source>
</evidence>
<dbReference type="NCBIfam" id="NF001454">
    <property type="entry name" value="PRK00315.1"/>
    <property type="match status" value="1"/>
</dbReference>
<accession>A0ABY7HKF4</accession>
<keyword evidence="4 11" id="KW-0812">Transmembrane</keyword>
<reference evidence="12" key="1">
    <citation type="submission" date="2022-12" db="EMBL/GenBank/DDBJ databases">
        <title>Complete genome sequence of an Australian strain of Rouxiella badensis DAR84756 and resolution of the R. badensis DSM100043 and R. chamberiensis DSM28324 genomes.</title>
        <authorList>
            <person name="Paul S."/>
            <person name="Anderson P.J."/>
            <person name="Maynard G."/>
            <person name="Dyall-Smith M."/>
            <person name="Kudinha T."/>
        </authorList>
    </citation>
    <scope>NUCLEOTIDE SEQUENCE</scope>
    <source>
        <strain evidence="12">DSM 28324</strain>
    </source>
</reference>
<comment type="subunit">
    <text evidence="11">The system is composed of three essential subunits: KdpA, KdpB and KdpC.</text>
</comment>
<evidence type="ECO:0000256" key="3">
    <source>
        <dbReference type="ARBA" id="ARBA00022538"/>
    </source>
</evidence>
<dbReference type="Pfam" id="PF02669">
    <property type="entry name" value="KdpC"/>
    <property type="match status" value="1"/>
</dbReference>
<comment type="similarity">
    <text evidence="11">Belongs to the KdpC family.</text>
</comment>
<keyword evidence="1 11" id="KW-0813">Transport</keyword>
<dbReference type="EMBL" id="CP114058">
    <property type="protein sequence ID" value="WAS99853.1"/>
    <property type="molecule type" value="Genomic_DNA"/>
</dbReference>
<evidence type="ECO:0000256" key="6">
    <source>
        <dbReference type="ARBA" id="ARBA00022840"/>
    </source>
</evidence>
<keyword evidence="2 11" id="KW-1003">Cell membrane</keyword>
<comment type="subcellular location">
    <subcellularLocation>
        <location evidence="11">Cell membrane</location>
        <topology evidence="11">Single-pass membrane protein</topology>
    </subcellularLocation>
</comment>
<keyword evidence="3 11" id="KW-0633">Potassium transport</keyword>
<dbReference type="InterPro" id="IPR003820">
    <property type="entry name" value="KdpC"/>
</dbReference>
<keyword evidence="6 11" id="KW-0067">ATP-binding</keyword>
<dbReference type="PIRSF" id="PIRSF001296">
    <property type="entry name" value="K_ATPase_KdpC"/>
    <property type="match status" value="1"/>
</dbReference>